<sequence length="324" mass="34074">MRALIIHNPKSGFGSDAIFQFERVLVHDGDECLLRVLADDFVATDVCADATRFDVVVVSGGDGTVTSLLYALRDTGVPVCVFPSGTANLLCANIGNAPEPTALARACRAGKVAEVDLGEISWTDADGTRQVRGFGLMSGTGFDAQLMEAALPNKALMGQAAYFAAALTNPRPAVERFAITVDGDSVERDGITCLVANNAMIQGDIQIVPNCRMDDGLLDVIVVETSATAQLLAPLALGLADRSGKALGRPFLESFQGRSIRVEASEPMPLEVDGDVVCDGVIAYEARALPRCVRLIVDAMSPYGTIDDGSSRFGGSDVIAYPDA</sequence>
<dbReference type="GO" id="GO:0005524">
    <property type="term" value="F:ATP binding"/>
    <property type="evidence" value="ECO:0007669"/>
    <property type="project" value="UniProtKB-KW"/>
</dbReference>
<keyword evidence="7" id="KW-0443">Lipid metabolism</keyword>
<proteinExistence type="inferred from homology"/>
<reference evidence="10 11" key="1">
    <citation type="submission" date="2020-10" db="EMBL/GenBank/DDBJ databases">
        <title>Olsenella immobilis sp.nov., isolated from the mud in a fermentation cellar used for the production of Chinese strong-flavoured liquor.</title>
        <authorList>
            <person name="Lu L."/>
        </authorList>
    </citation>
    <scope>NUCLEOTIDE SEQUENCE [LARGE SCALE GENOMIC DNA]</scope>
    <source>
        <strain evidence="10 11">LZLJ-2</strain>
    </source>
</reference>
<evidence type="ECO:0000256" key="8">
    <source>
        <dbReference type="ARBA" id="ARBA00023264"/>
    </source>
</evidence>
<dbReference type="Proteomes" id="UP000593735">
    <property type="component" value="Chromosome"/>
</dbReference>
<dbReference type="PANTHER" id="PTHR12358:SF106">
    <property type="entry name" value="LIPID KINASE YEGS"/>
    <property type="match status" value="1"/>
</dbReference>
<keyword evidence="11" id="KW-1185">Reference proteome</keyword>
<dbReference type="InterPro" id="IPR001206">
    <property type="entry name" value="Diacylglycerol_kinase_cat_dom"/>
</dbReference>
<dbReference type="PROSITE" id="PS50146">
    <property type="entry name" value="DAGK"/>
    <property type="match status" value="1"/>
</dbReference>
<accession>A0A7S7RU68</accession>
<protein>
    <submittedName>
        <fullName evidence="10">NAD(+)/NADH kinase</fullName>
    </submittedName>
</protein>
<keyword evidence="5 10" id="KW-0418">Kinase</keyword>
<evidence type="ECO:0000259" key="9">
    <source>
        <dbReference type="PROSITE" id="PS50146"/>
    </source>
</evidence>
<organism evidence="10 11">
    <name type="scientific">Thermophilibacter immobilis</name>
    <dbReference type="NCBI Taxonomy" id="2779519"/>
    <lineage>
        <taxon>Bacteria</taxon>
        <taxon>Bacillati</taxon>
        <taxon>Actinomycetota</taxon>
        <taxon>Coriobacteriia</taxon>
        <taxon>Coriobacteriales</taxon>
        <taxon>Atopobiaceae</taxon>
        <taxon>Thermophilibacter</taxon>
    </lineage>
</organism>
<gene>
    <name evidence="10" type="ORF">INP52_05725</name>
</gene>
<dbReference type="Gene3D" id="2.60.200.40">
    <property type="match status" value="1"/>
</dbReference>
<keyword evidence="3" id="KW-0808">Transferase</keyword>
<feature type="domain" description="DAGKc" evidence="9">
    <location>
        <begin position="1"/>
        <end position="124"/>
    </location>
</feature>
<evidence type="ECO:0000256" key="7">
    <source>
        <dbReference type="ARBA" id="ARBA00023209"/>
    </source>
</evidence>
<dbReference type="InterPro" id="IPR016064">
    <property type="entry name" value="NAD/diacylglycerol_kinase_sf"/>
</dbReference>
<dbReference type="SMART" id="SM00046">
    <property type="entry name" value="DAGKc"/>
    <property type="match status" value="1"/>
</dbReference>
<dbReference type="SUPFAM" id="SSF111331">
    <property type="entry name" value="NAD kinase/diacylglycerol kinase-like"/>
    <property type="match status" value="1"/>
</dbReference>
<dbReference type="InterPro" id="IPR045540">
    <property type="entry name" value="YegS/DAGK_C"/>
</dbReference>
<dbReference type="Pfam" id="PF00781">
    <property type="entry name" value="DAGK_cat"/>
    <property type="match status" value="1"/>
</dbReference>
<dbReference type="GO" id="GO:0008654">
    <property type="term" value="P:phospholipid biosynthetic process"/>
    <property type="evidence" value="ECO:0007669"/>
    <property type="project" value="UniProtKB-KW"/>
</dbReference>
<keyword evidence="4" id="KW-0547">Nucleotide-binding</keyword>
<evidence type="ECO:0000256" key="4">
    <source>
        <dbReference type="ARBA" id="ARBA00022741"/>
    </source>
</evidence>
<dbReference type="AlphaFoldDB" id="A0A7S7RU68"/>
<dbReference type="GO" id="GO:0005886">
    <property type="term" value="C:plasma membrane"/>
    <property type="evidence" value="ECO:0007669"/>
    <property type="project" value="TreeGrafter"/>
</dbReference>
<dbReference type="KEGG" id="tio:INP52_05725"/>
<evidence type="ECO:0000256" key="2">
    <source>
        <dbReference type="ARBA" id="ARBA00005983"/>
    </source>
</evidence>
<keyword evidence="7" id="KW-0444">Lipid biosynthesis</keyword>
<evidence type="ECO:0000256" key="1">
    <source>
        <dbReference type="ARBA" id="ARBA00001946"/>
    </source>
</evidence>
<dbReference type="PANTHER" id="PTHR12358">
    <property type="entry name" value="SPHINGOSINE KINASE"/>
    <property type="match status" value="1"/>
</dbReference>
<dbReference type="InterPro" id="IPR050187">
    <property type="entry name" value="Lipid_Phosphate_FormReg"/>
</dbReference>
<dbReference type="EMBL" id="CP063767">
    <property type="protein sequence ID" value="QOY59944.1"/>
    <property type="molecule type" value="Genomic_DNA"/>
</dbReference>
<comment type="similarity">
    <text evidence="2">Belongs to the diacylglycerol/lipid kinase family.</text>
</comment>
<evidence type="ECO:0000256" key="6">
    <source>
        <dbReference type="ARBA" id="ARBA00022840"/>
    </source>
</evidence>
<dbReference type="Gene3D" id="3.40.50.10330">
    <property type="entry name" value="Probable inorganic polyphosphate/atp-NAD kinase, domain 1"/>
    <property type="match status" value="1"/>
</dbReference>
<keyword evidence="7" id="KW-0594">Phospholipid biosynthesis</keyword>
<evidence type="ECO:0000256" key="5">
    <source>
        <dbReference type="ARBA" id="ARBA00022777"/>
    </source>
</evidence>
<evidence type="ECO:0000313" key="11">
    <source>
        <dbReference type="Proteomes" id="UP000593735"/>
    </source>
</evidence>
<keyword evidence="6" id="KW-0067">ATP-binding</keyword>
<keyword evidence="8" id="KW-1208">Phospholipid metabolism</keyword>
<evidence type="ECO:0000313" key="10">
    <source>
        <dbReference type="EMBL" id="QOY59944.1"/>
    </source>
</evidence>
<dbReference type="RefSeq" id="WP_194369879.1">
    <property type="nucleotide sequence ID" value="NZ_CP063767.1"/>
</dbReference>
<dbReference type="InterPro" id="IPR017438">
    <property type="entry name" value="ATP-NAD_kinase_N"/>
</dbReference>
<evidence type="ECO:0000256" key="3">
    <source>
        <dbReference type="ARBA" id="ARBA00022679"/>
    </source>
</evidence>
<dbReference type="GO" id="GO:0016301">
    <property type="term" value="F:kinase activity"/>
    <property type="evidence" value="ECO:0007669"/>
    <property type="project" value="UniProtKB-KW"/>
</dbReference>
<dbReference type="Pfam" id="PF19279">
    <property type="entry name" value="YegS_C"/>
    <property type="match status" value="1"/>
</dbReference>
<name>A0A7S7RU68_9ACTN</name>
<comment type="cofactor">
    <cofactor evidence="1">
        <name>Mg(2+)</name>
        <dbReference type="ChEBI" id="CHEBI:18420"/>
    </cofactor>
</comment>